<evidence type="ECO:0000313" key="2">
    <source>
        <dbReference type="Proteomes" id="UP000295075"/>
    </source>
</evidence>
<proteinExistence type="predicted"/>
<dbReference type="EMBL" id="SMKA01000341">
    <property type="protein sequence ID" value="TDC15379.1"/>
    <property type="molecule type" value="Genomic_DNA"/>
</dbReference>
<keyword evidence="2" id="KW-1185">Reference proteome</keyword>
<dbReference type="InterPro" id="IPR011009">
    <property type="entry name" value="Kinase-like_dom_sf"/>
</dbReference>
<accession>A0A4R4P0M1</accession>
<gene>
    <name evidence="1" type="ORF">E1261_40510</name>
</gene>
<dbReference type="AlphaFoldDB" id="A0A4R4P0M1"/>
<dbReference type="Gene3D" id="3.90.1200.10">
    <property type="match status" value="1"/>
</dbReference>
<dbReference type="SUPFAM" id="SSF56112">
    <property type="entry name" value="Protein kinase-like (PK-like)"/>
    <property type="match status" value="1"/>
</dbReference>
<protein>
    <submittedName>
        <fullName evidence="1">Uncharacterized protein</fullName>
    </submittedName>
</protein>
<dbReference type="OrthoDB" id="4570396at2"/>
<name>A0A4R4P0M1_9ACTN</name>
<reference evidence="1 2" key="1">
    <citation type="submission" date="2019-03" db="EMBL/GenBank/DDBJ databases">
        <title>Draft genome sequences of novel Actinobacteria.</title>
        <authorList>
            <person name="Sahin N."/>
            <person name="Ay H."/>
            <person name="Saygin H."/>
        </authorList>
    </citation>
    <scope>NUCLEOTIDE SEQUENCE [LARGE SCALE GENOMIC DNA]</scope>
    <source>
        <strain evidence="1 2">JCM 30547</strain>
    </source>
</reference>
<comment type="caution">
    <text evidence="1">The sequence shown here is derived from an EMBL/GenBank/DDBJ whole genome shotgun (WGS) entry which is preliminary data.</text>
</comment>
<evidence type="ECO:0000313" key="1">
    <source>
        <dbReference type="EMBL" id="TDC15379.1"/>
    </source>
</evidence>
<organism evidence="1 2">
    <name type="scientific">Kribbella albertanoniae</name>
    <dbReference type="NCBI Taxonomy" id="1266829"/>
    <lineage>
        <taxon>Bacteria</taxon>
        <taxon>Bacillati</taxon>
        <taxon>Actinomycetota</taxon>
        <taxon>Actinomycetes</taxon>
        <taxon>Propionibacteriales</taxon>
        <taxon>Kribbellaceae</taxon>
        <taxon>Kribbella</taxon>
    </lineage>
</organism>
<dbReference type="Proteomes" id="UP000295075">
    <property type="component" value="Unassembled WGS sequence"/>
</dbReference>
<sequence length="315" mass="33633">MGGLDGGRLARATCAWLERHLRDHLGTGLESIQFSGGDIGAVFGLHLTDGRDVVLKAFRPGADLERLRTVVRAQNALASAGFGCARVLDGPSRTTGVLAVVEQRLTGTSTGSPHAPAARAAMAAALAVQIDALRNLDGIALVTGRPAWADWTAGAWPEPHDPVFDFSAPVRGFRWIDETADAAAEVLRAADDLPHVIGHSDWVWQNVCVRNDTFVAAYDWDSLIYAPEPAVVGLCAGAFTQGSPEPPDAPSAEEVAAFVDDYHHIRPFSPAERAVAHAAATWVRCYNARCQLDNHHRRNLAPPPGSFTESLAASR</sequence>